<gene>
    <name evidence="7" type="ORF">HNQ65_002020</name>
</gene>
<dbReference type="InterPro" id="IPR055557">
    <property type="entry name" value="DUF7133"/>
</dbReference>
<feature type="chain" id="PRO_5031177532" evidence="5">
    <location>
        <begin position="26"/>
        <end position="838"/>
    </location>
</feature>
<evidence type="ECO:0000313" key="8">
    <source>
        <dbReference type="Proteomes" id="UP000590740"/>
    </source>
</evidence>
<dbReference type="GO" id="GO:0020037">
    <property type="term" value="F:heme binding"/>
    <property type="evidence" value="ECO:0007669"/>
    <property type="project" value="InterPro"/>
</dbReference>
<reference evidence="7 8" key="1">
    <citation type="submission" date="2020-08" db="EMBL/GenBank/DDBJ databases">
        <title>Genomic Encyclopedia of Type Strains, Phase IV (KMG-IV): sequencing the most valuable type-strain genomes for metagenomic binning, comparative biology and taxonomic classification.</title>
        <authorList>
            <person name="Goeker M."/>
        </authorList>
    </citation>
    <scope>NUCLEOTIDE SEQUENCE [LARGE SCALE GENOMIC DNA]</scope>
    <source>
        <strain evidence="7 8">DSM 12252</strain>
    </source>
</reference>
<dbReference type="InterPro" id="IPR009056">
    <property type="entry name" value="Cyt_c-like_dom"/>
</dbReference>
<evidence type="ECO:0000256" key="1">
    <source>
        <dbReference type="ARBA" id="ARBA00022617"/>
    </source>
</evidence>
<dbReference type="PANTHER" id="PTHR33546">
    <property type="entry name" value="LARGE, MULTIFUNCTIONAL SECRETED PROTEIN-RELATED"/>
    <property type="match status" value="1"/>
</dbReference>
<protein>
    <submittedName>
        <fullName evidence="7">Mono/diheme cytochrome c family protein/glucose/arabinose dehydrogenase</fullName>
    </submittedName>
</protein>
<keyword evidence="3 4" id="KW-0408">Iron</keyword>
<evidence type="ECO:0000313" key="7">
    <source>
        <dbReference type="EMBL" id="MBB5032443.1"/>
    </source>
</evidence>
<name>A0A7W7YA54_9BACT</name>
<dbReference type="InterPro" id="IPR016024">
    <property type="entry name" value="ARM-type_fold"/>
</dbReference>
<evidence type="ECO:0000256" key="4">
    <source>
        <dbReference type="PROSITE-ProRule" id="PRU00433"/>
    </source>
</evidence>
<dbReference type="Proteomes" id="UP000590740">
    <property type="component" value="Unassembled WGS sequence"/>
</dbReference>
<dbReference type="GO" id="GO:0046872">
    <property type="term" value="F:metal ion binding"/>
    <property type="evidence" value="ECO:0007669"/>
    <property type="project" value="UniProtKB-KW"/>
</dbReference>
<feature type="domain" description="Cytochrome c" evidence="6">
    <location>
        <begin position="714"/>
        <end position="803"/>
    </location>
</feature>
<dbReference type="InterPro" id="IPR011989">
    <property type="entry name" value="ARM-like"/>
</dbReference>
<dbReference type="RefSeq" id="WP_184339370.1">
    <property type="nucleotide sequence ID" value="NZ_JACHIG010000003.1"/>
</dbReference>
<proteinExistence type="predicted"/>
<evidence type="ECO:0000256" key="3">
    <source>
        <dbReference type="ARBA" id="ARBA00023004"/>
    </source>
</evidence>
<dbReference type="Pfam" id="PF23500">
    <property type="entry name" value="DUF7133"/>
    <property type="match status" value="1"/>
</dbReference>
<keyword evidence="5" id="KW-0732">Signal</keyword>
<keyword evidence="1 4" id="KW-0349">Heme</keyword>
<sequence length="838" mass="92126">MNFTRTLLSRILALPVLFFVSTADAQNGDAMVKVPPSLVPAELVPDTRALSADEEWKTFQVAPGYRVELAASEPLVGDPIFAQFGPDGRLWVVEMLGYMPDIEGNREDEPVGRIVVLKDTDGDGRFDQSKVFLDQLIMPRTVLPIGEGALVGAPPMLWYCPDKNGDDKADEKIEVAKDAGAQTIPGRPELANPEHGANSPLWALDNWIYFAEYAARFRWRGAGAFERSLSSMRGQYGLSQDDFGRLYYNFNSGHLQGDMWPSHYRLRNPNYEKSGGRISPPVNQAVWPIRVTPGTNRAYIPENMAGYKLKNFTAACSPWIYRGDLFPEDALGNAFACEPALHLVKRDILTLEKGKLVAREAYDQREFLASTDERFRPVSMTTGPDGALYVIDFYRGIIQHRISLSPYLEKYIQEHDLVNPRGLGRIWRIVPENAKTRPAPNLAKLGSAELVPILAHTNSWHRETAQRLLVERADAGVVPALEALTRSDAALGRMHALWTLDGMGKTTWPVIEAALADADARVRNSAVRIAEMFLAGKGRAAAVTRLIALSATEPDSQVQIQIALTLGECQDSAADQAMAAMASRVPDHPYLTDAILSGVKGRELELLEHCLASGSGKHLIPSLAGCVASERNPARVSRLLALAEKAGATPRKTLLAGFTANAADFTRRKVKLEARPAFLDTPGTEKVADMLTWPGKPAPAGFKPPRPLTADELSRFEMGKALYSGICAGCHQPSGSGLDGIAPPLIDSEWVNGSPERLSRIVLHGVRGYITVKKRRYQLDMPPLGALGDEPLAAILTYLRREWEHGSDPISPDFLKAVREKEGKRTDSWTEQELLKIP</sequence>
<dbReference type="SUPFAM" id="SSF48371">
    <property type="entry name" value="ARM repeat"/>
    <property type="match status" value="1"/>
</dbReference>
<accession>A0A7W7YA54</accession>
<comment type="caution">
    <text evidence="7">The sequence shown here is derived from an EMBL/GenBank/DDBJ whole genome shotgun (WGS) entry which is preliminary data.</text>
</comment>
<feature type="signal peptide" evidence="5">
    <location>
        <begin position="1"/>
        <end position="25"/>
    </location>
</feature>
<dbReference type="AlphaFoldDB" id="A0A7W7YA54"/>
<dbReference type="PANTHER" id="PTHR33546:SF1">
    <property type="entry name" value="LARGE, MULTIFUNCTIONAL SECRETED PROTEIN"/>
    <property type="match status" value="1"/>
</dbReference>
<dbReference type="InterPro" id="IPR036909">
    <property type="entry name" value="Cyt_c-like_dom_sf"/>
</dbReference>
<dbReference type="SUPFAM" id="SSF46626">
    <property type="entry name" value="Cytochrome c"/>
    <property type="match status" value="1"/>
</dbReference>
<dbReference type="Gene3D" id="1.10.760.10">
    <property type="entry name" value="Cytochrome c-like domain"/>
    <property type="match status" value="1"/>
</dbReference>
<evidence type="ECO:0000256" key="2">
    <source>
        <dbReference type="ARBA" id="ARBA00022723"/>
    </source>
</evidence>
<dbReference type="GO" id="GO:0009055">
    <property type="term" value="F:electron transfer activity"/>
    <property type="evidence" value="ECO:0007669"/>
    <property type="project" value="InterPro"/>
</dbReference>
<dbReference type="EMBL" id="JACHIG010000003">
    <property type="protein sequence ID" value="MBB5032443.1"/>
    <property type="molecule type" value="Genomic_DNA"/>
</dbReference>
<keyword evidence="2 4" id="KW-0479">Metal-binding</keyword>
<evidence type="ECO:0000256" key="5">
    <source>
        <dbReference type="SAM" id="SignalP"/>
    </source>
</evidence>
<keyword evidence="8" id="KW-1185">Reference proteome</keyword>
<dbReference type="Gene3D" id="1.25.10.10">
    <property type="entry name" value="Leucine-rich Repeat Variant"/>
    <property type="match status" value="1"/>
</dbReference>
<dbReference type="Pfam" id="PF13442">
    <property type="entry name" value="Cytochrome_CBB3"/>
    <property type="match status" value="1"/>
</dbReference>
<organism evidence="7 8">
    <name type="scientific">Prosthecobacter vanneervenii</name>
    <dbReference type="NCBI Taxonomy" id="48466"/>
    <lineage>
        <taxon>Bacteria</taxon>
        <taxon>Pseudomonadati</taxon>
        <taxon>Verrucomicrobiota</taxon>
        <taxon>Verrucomicrobiia</taxon>
        <taxon>Verrucomicrobiales</taxon>
        <taxon>Verrucomicrobiaceae</taxon>
        <taxon>Prosthecobacter</taxon>
    </lineage>
</organism>
<dbReference type="SUPFAM" id="SSF63829">
    <property type="entry name" value="Calcium-dependent phosphotriesterase"/>
    <property type="match status" value="1"/>
</dbReference>
<evidence type="ECO:0000259" key="6">
    <source>
        <dbReference type="PROSITE" id="PS51007"/>
    </source>
</evidence>
<dbReference type="PROSITE" id="PS51007">
    <property type="entry name" value="CYTC"/>
    <property type="match status" value="1"/>
</dbReference>